<proteinExistence type="predicted"/>
<organism evidence="1 2">
    <name type="scientific">Polaribacter pacificus</name>
    <dbReference type="NCBI Taxonomy" id="1775173"/>
    <lineage>
        <taxon>Bacteria</taxon>
        <taxon>Pseudomonadati</taxon>
        <taxon>Bacteroidota</taxon>
        <taxon>Flavobacteriia</taxon>
        <taxon>Flavobacteriales</taxon>
        <taxon>Flavobacteriaceae</taxon>
    </lineage>
</organism>
<dbReference type="Proteomes" id="UP000633278">
    <property type="component" value="Unassembled WGS sequence"/>
</dbReference>
<evidence type="ECO:0000313" key="2">
    <source>
        <dbReference type="Proteomes" id="UP000633278"/>
    </source>
</evidence>
<comment type="caution">
    <text evidence="1">The sequence shown here is derived from an EMBL/GenBank/DDBJ whole genome shotgun (WGS) entry which is preliminary data.</text>
</comment>
<keyword evidence="2" id="KW-1185">Reference proteome</keyword>
<reference evidence="1" key="2">
    <citation type="submission" date="2020-09" db="EMBL/GenBank/DDBJ databases">
        <authorList>
            <person name="Sun Q."/>
            <person name="Zhou Y."/>
        </authorList>
    </citation>
    <scope>NUCLEOTIDE SEQUENCE</scope>
    <source>
        <strain evidence="1">CGMCC 1.15763</strain>
    </source>
</reference>
<dbReference type="EMBL" id="BMJW01000001">
    <property type="protein sequence ID" value="GGG90997.1"/>
    <property type="molecule type" value="Genomic_DNA"/>
</dbReference>
<evidence type="ECO:0008006" key="3">
    <source>
        <dbReference type="Google" id="ProtNLM"/>
    </source>
</evidence>
<sequence length="224" mass="26395">MITQNLKTMIVINNFKYKSILYILMIFLLFSCKDNNDDELTKENTYQVINFLSQSLIENTINAPTFPPPPNGKTYTFTIEDSLRVYKKFYMDFRKKKTVAINSILFLNKKRKQFNNGCSIDNKLLDDYFSMDVETKINVNKLSLSKNNNVLPYDDMPKNIFKNKFEEIDLILNFSKIKFNKKYNKAIITVAATRDKLNGFTALIYLEKENYHWAIKCEKVFEIS</sequence>
<protein>
    <recommendedName>
        <fullName evidence="3">Lipoprotein</fullName>
    </recommendedName>
</protein>
<accession>A0A917HUR8</accession>
<gene>
    <name evidence="1" type="ORF">GCM10011416_04410</name>
</gene>
<dbReference type="PROSITE" id="PS51257">
    <property type="entry name" value="PROKAR_LIPOPROTEIN"/>
    <property type="match status" value="1"/>
</dbReference>
<evidence type="ECO:0000313" key="1">
    <source>
        <dbReference type="EMBL" id="GGG90997.1"/>
    </source>
</evidence>
<reference evidence="1" key="1">
    <citation type="journal article" date="2014" name="Int. J. Syst. Evol. Microbiol.">
        <title>Complete genome sequence of Corynebacterium casei LMG S-19264T (=DSM 44701T), isolated from a smear-ripened cheese.</title>
        <authorList>
            <consortium name="US DOE Joint Genome Institute (JGI-PGF)"/>
            <person name="Walter F."/>
            <person name="Albersmeier A."/>
            <person name="Kalinowski J."/>
            <person name="Ruckert C."/>
        </authorList>
    </citation>
    <scope>NUCLEOTIDE SEQUENCE</scope>
    <source>
        <strain evidence="1">CGMCC 1.15763</strain>
    </source>
</reference>
<name>A0A917HUR8_9FLAO</name>
<dbReference type="AlphaFoldDB" id="A0A917HUR8"/>